<dbReference type="InterPro" id="IPR000757">
    <property type="entry name" value="Beta-glucanase-like"/>
</dbReference>
<feature type="compositionally biased region" description="Low complexity" evidence="6">
    <location>
        <begin position="404"/>
        <end position="420"/>
    </location>
</feature>
<dbReference type="GO" id="GO:0008061">
    <property type="term" value="F:chitin binding"/>
    <property type="evidence" value="ECO:0007669"/>
    <property type="project" value="UniProtKB-UniRule"/>
</dbReference>
<evidence type="ECO:0000313" key="11">
    <source>
        <dbReference type="Proteomes" id="UP001215280"/>
    </source>
</evidence>
<evidence type="ECO:0000313" key="10">
    <source>
        <dbReference type="EMBL" id="KAJ7760713.1"/>
    </source>
</evidence>
<dbReference type="PANTHER" id="PTHR10963:SF22">
    <property type="entry name" value="GLYCOSIDASE CRH2-RELATED"/>
    <property type="match status" value="1"/>
</dbReference>
<reference evidence="10" key="1">
    <citation type="submission" date="2023-03" db="EMBL/GenBank/DDBJ databases">
        <title>Massive genome expansion in bonnet fungi (Mycena s.s.) driven by repeated elements and novel gene families across ecological guilds.</title>
        <authorList>
            <consortium name="Lawrence Berkeley National Laboratory"/>
            <person name="Harder C.B."/>
            <person name="Miyauchi S."/>
            <person name="Viragh M."/>
            <person name="Kuo A."/>
            <person name="Thoen E."/>
            <person name="Andreopoulos B."/>
            <person name="Lu D."/>
            <person name="Skrede I."/>
            <person name="Drula E."/>
            <person name="Henrissat B."/>
            <person name="Morin E."/>
            <person name="Kohler A."/>
            <person name="Barry K."/>
            <person name="LaButti K."/>
            <person name="Morin E."/>
            <person name="Salamov A."/>
            <person name="Lipzen A."/>
            <person name="Mereny Z."/>
            <person name="Hegedus B."/>
            <person name="Baldrian P."/>
            <person name="Stursova M."/>
            <person name="Weitz H."/>
            <person name="Taylor A."/>
            <person name="Grigoriev I.V."/>
            <person name="Nagy L.G."/>
            <person name="Martin F."/>
            <person name="Kauserud H."/>
        </authorList>
    </citation>
    <scope>NUCLEOTIDE SEQUENCE</scope>
    <source>
        <strain evidence="10">CBHHK188m</strain>
    </source>
</reference>
<evidence type="ECO:0000259" key="8">
    <source>
        <dbReference type="PROSITE" id="PS50941"/>
    </source>
</evidence>
<feature type="domain" description="Chitin-binding type-1" evidence="8">
    <location>
        <begin position="20"/>
        <end position="66"/>
    </location>
</feature>
<evidence type="ECO:0000256" key="4">
    <source>
        <dbReference type="ARBA" id="ARBA00023295"/>
    </source>
</evidence>
<dbReference type="SUPFAM" id="SSF49899">
    <property type="entry name" value="Concanavalin A-like lectins/glucanases"/>
    <property type="match status" value="1"/>
</dbReference>
<keyword evidence="11" id="KW-1185">Reference proteome</keyword>
<dbReference type="PROSITE" id="PS51762">
    <property type="entry name" value="GH16_2"/>
    <property type="match status" value="1"/>
</dbReference>
<dbReference type="Pfam" id="PF00722">
    <property type="entry name" value="Glyco_hydro_16"/>
    <property type="match status" value="1"/>
</dbReference>
<feature type="chain" id="PRO_5042278038" evidence="7">
    <location>
        <begin position="21"/>
        <end position="567"/>
    </location>
</feature>
<dbReference type="GO" id="GO:0005975">
    <property type="term" value="P:carbohydrate metabolic process"/>
    <property type="evidence" value="ECO:0007669"/>
    <property type="project" value="InterPro"/>
</dbReference>
<dbReference type="Gene3D" id="2.60.120.200">
    <property type="match status" value="1"/>
</dbReference>
<evidence type="ECO:0000256" key="7">
    <source>
        <dbReference type="SAM" id="SignalP"/>
    </source>
</evidence>
<dbReference type="EMBL" id="JARJLG010000048">
    <property type="protein sequence ID" value="KAJ7760713.1"/>
    <property type="molecule type" value="Genomic_DNA"/>
</dbReference>
<dbReference type="InterPro" id="IPR013320">
    <property type="entry name" value="ConA-like_dom_sf"/>
</dbReference>
<sequence>MYTLVVLSLSFSAFFLSVEAQQCNATTLCPAEAPCCSEFGYCGSGGQFCLGGCNPFQSYTLDSCKPNPICKNTTYTFDDESRILTNSTLNNGDATEYDWTLDGGQINVTNGELDLLLTETNNGVRLSSTRFIHYGTITATMKTGRWNGVVAAFITMSDIRDEIDWEFPGAATTEGQTNYFWQGTPASHGGVTQGLSDTYDNYHNYTVAWSPDALVFQIDGKTVRTVKQSDTVVNGVSQFPNTPSRIQLSLWPAGTNASAPGTIQWAGGMINWEDPDYTAAGGHFTSRIKAISVECGDPTPPDAAVQGYVYSGGTLSNPTIAFTDNSTLLVANGTISGNTTTGNVTTSGNATASASATSLSATSSASASASSGNATASGTATTLSATSSVSASGSSGNATSVGNIAATTSTSSDSGAAPTTVDNEPLPTGNSTSIPSGSGASSTPAPVSTTTLSDTAVSSAPTSFSQGISFFGIGGVAGTSISATASFSDLGDASSLAAGINSTSASASGTSTSTQTESASSSSSGSSSSASAGASNVAQPFNGAPAATRGMDTWGVLLAVLVGVALS</sequence>
<dbReference type="PROSITE" id="PS50941">
    <property type="entry name" value="CHIT_BIND_I_2"/>
    <property type="match status" value="1"/>
</dbReference>
<dbReference type="InterPro" id="IPR050546">
    <property type="entry name" value="Glycosyl_Hydrlase_16"/>
</dbReference>
<keyword evidence="5" id="KW-1015">Disulfide bond</keyword>
<feature type="disulfide bond" evidence="5">
    <location>
        <begin position="35"/>
        <end position="49"/>
    </location>
</feature>
<evidence type="ECO:0000259" key="9">
    <source>
        <dbReference type="PROSITE" id="PS51762"/>
    </source>
</evidence>
<feature type="compositionally biased region" description="Low complexity" evidence="6">
    <location>
        <begin position="431"/>
        <end position="452"/>
    </location>
</feature>
<evidence type="ECO:0000256" key="2">
    <source>
        <dbReference type="ARBA" id="ARBA00022729"/>
    </source>
</evidence>
<gene>
    <name evidence="10" type="ORF">DFH07DRAFT_883977</name>
</gene>
<organism evidence="10 11">
    <name type="scientific">Mycena maculata</name>
    <dbReference type="NCBI Taxonomy" id="230809"/>
    <lineage>
        <taxon>Eukaryota</taxon>
        <taxon>Fungi</taxon>
        <taxon>Dikarya</taxon>
        <taxon>Basidiomycota</taxon>
        <taxon>Agaricomycotina</taxon>
        <taxon>Agaricomycetes</taxon>
        <taxon>Agaricomycetidae</taxon>
        <taxon>Agaricales</taxon>
        <taxon>Marasmiineae</taxon>
        <taxon>Mycenaceae</taxon>
        <taxon>Mycena</taxon>
    </lineage>
</organism>
<dbReference type="InterPro" id="IPR036861">
    <property type="entry name" value="Endochitinase-like_sf"/>
</dbReference>
<dbReference type="Proteomes" id="UP001215280">
    <property type="component" value="Unassembled WGS sequence"/>
</dbReference>
<evidence type="ECO:0000256" key="5">
    <source>
        <dbReference type="PROSITE-ProRule" id="PRU00261"/>
    </source>
</evidence>
<dbReference type="GO" id="GO:0016757">
    <property type="term" value="F:glycosyltransferase activity"/>
    <property type="evidence" value="ECO:0007669"/>
    <property type="project" value="TreeGrafter"/>
</dbReference>
<feature type="domain" description="GH16" evidence="9">
    <location>
        <begin position="60"/>
        <end position="281"/>
    </location>
</feature>
<comment type="caution">
    <text evidence="5">Lacks conserved residue(s) required for the propagation of feature annotation.</text>
</comment>
<feature type="signal peptide" evidence="7">
    <location>
        <begin position="1"/>
        <end position="20"/>
    </location>
</feature>
<keyword evidence="4" id="KW-0326">Glycosidase</keyword>
<feature type="region of interest" description="Disordered" evidence="6">
    <location>
        <begin position="502"/>
        <end position="535"/>
    </location>
</feature>
<dbReference type="SUPFAM" id="SSF57016">
    <property type="entry name" value="Plant lectins/antimicrobial peptides"/>
    <property type="match status" value="1"/>
</dbReference>
<name>A0AAD7NHX9_9AGAR</name>
<dbReference type="GO" id="GO:0004553">
    <property type="term" value="F:hydrolase activity, hydrolyzing O-glycosyl compounds"/>
    <property type="evidence" value="ECO:0007669"/>
    <property type="project" value="InterPro"/>
</dbReference>
<dbReference type="InterPro" id="IPR018371">
    <property type="entry name" value="Chitin-binding_1_CS"/>
</dbReference>
<proteinExistence type="predicted"/>
<dbReference type="GO" id="GO:0031505">
    <property type="term" value="P:fungal-type cell wall organization"/>
    <property type="evidence" value="ECO:0007669"/>
    <property type="project" value="TreeGrafter"/>
</dbReference>
<feature type="region of interest" description="Disordered" evidence="6">
    <location>
        <begin position="404"/>
        <end position="452"/>
    </location>
</feature>
<dbReference type="PANTHER" id="PTHR10963">
    <property type="entry name" value="GLYCOSYL HYDROLASE-RELATED"/>
    <property type="match status" value="1"/>
</dbReference>
<evidence type="ECO:0000256" key="3">
    <source>
        <dbReference type="ARBA" id="ARBA00022801"/>
    </source>
</evidence>
<accession>A0AAD7NHX9</accession>
<dbReference type="AlphaFoldDB" id="A0AAD7NHX9"/>
<evidence type="ECO:0000256" key="1">
    <source>
        <dbReference type="ARBA" id="ARBA00022669"/>
    </source>
</evidence>
<evidence type="ECO:0000256" key="6">
    <source>
        <dbReference type="SAM" id="MobiDB-lite"/>
    </source>
</evidence>
<protein>
    <submittedName>
        <fullName evidence="10">Concanavalin A-like lectin/glucanase domain-containing protein</fullName>
    </submittedName>
</protein>
<keyword evidence="2 7" id="KW-0732">Signal</keyword>
<dbReference type="InterPro" id="IPR001002">
    <property type="entry name" value="Chitin-bd_1"/>
</dbReference>
<keyword evidence="1 5" id="KW-0147">Chitin-binding</keyword>
<dbReference type="PROSITE" id="PS00026">
    <property type="entry name" value="CHIT_BIND_I_1"/>
    <property type="match status" value="1"/>
</dbReference>
<comment type="caution">
    <text evidence="10">The sequence shown here is derived from an EMBL/GenBank/DDBJ whole genome shotgun (WGS) entry which is preliminary data.</text>
</comment>
<keyword evidence="3" id="KW-0378">Hydrolase</keyword>
<dbReference type="GO" id="GO:0009277">
    <property type="term" value="C:fungal-type cell wall"/>
    <property type="evidence" value="ECO:0007669"/>
    <property type="project" value="TreeGrafter"/>
</dbReference>